<reference evidence="1 2" key="1">
    <citation type="submission" date="2015-09" db="EMBL/GenBank/DDBJ databases">
        <title>A metagenomics-based metabolic model of nitrate-dependent anaerobic oxidation of methane by Methanoperedens-like archaea.</title>
        <authorList>
            <person name="Arshad A."/>
            <person name="Speth D.R."/>
            <person name="De Graaf R.M."/>
            <person name="Op Den Camp H.J."/>
            <person name="Jetten M.S."/>
            <person name="Welte C.U."/>
        </authorList>
    </citation>
    <scope>NUCLEOTIDE SEQUENCE [LARGE SCALE GENOMIC DNA]</scope>
</reference>
<organism evidence="1 2">
    <name type="scientific">Candidatus Methanoperedens nitratireducens</name>
    <dbReference type="NCBI Taxonomy" id="1392998"/>
    <lineage>
        <taxon>Archaea</taxon>
        <taxon>Methanobacteriati</taxon>
        <taxon>Methanobacteriota</taxon>
        <taxon>Stenosarchaea group</taxon>
        <taxon>Methanomicrobia</taxon>
        <taxon>Methanosarcinales</taxon>
        <taxon>ANME-2 cluster</taxon>
        <taxon>Candidatus Methanoperedentaceae</taxon>
        <taxon>Candidatus Methanoperedens</taxon>
    </lineage>
</organism>
<name>A0A0P8AIJ4_9EURY</name>
<comment type="caution">
    <text evidence="1">The sequence shown here is derived from an EMBL/GenBank/DDBJ whole genome shotgun (WGS) entry which is preliminary data.</text>
</comment>
<evidence type="ECO:0000313" key="1">
    <source>
        <dbReference type="EMBL" id="KPQ44387.1"/>
    </source>
</evidence>
<protein>
    <submittedName>
        <fullName evidence="1">Uncharacterized protein</fullName>
    </submittedName>
</protein>
<gene>
    <name evidence="1" type="ORF">MPEBLZ_01020</name>
</gene>
<dbReference type="AlphaFoldDB" id="A0A0P8AIJ4"/>
<sequence length="53" mass="6013">MCSVGDAFNVEVQQLNAKFYKCNDCKNEFRGVGKKVMCPSCQSRNTSLMFPEE</sequence>
<dbReference type="EMBL" id="LKCM01000095">
    <property type="protein sequence ID" value="KPQ44387.1"/>
    <property type="molecule type" value="Genomic_DNA"/>
</dbReference>
<evidence type="ECO:0000313" key="2">
    <source>
        <dbReference type="Proteomes" id="UP000050360"/>
    </source>
</evidence>
<accession>A0A0P8AIJ4</accession>
<proteinExistence type="predicted"/>
<dbReference type="Proteomes" id="UP000050360">
    <property type="component" value="Unassembled WGS sequence"/>
</dbReference>